<comment type="caution">
    <text evidence="9">The sequence shown here is derived from an EMBL/GenBank/DDBJ whole genome shotgun (WGS) entry which is preliminary data.</text>
</comment>
<dbReference type="PANTHER" id="PTHR32309:SF13">
    <property type="entry name" value="FERRIC ENTEROBACTIN TRANSPORT PROTEIN FEPE"/>
    <property type="match status" value="1"/>
</dbReference>
<evidence type="ECO:0000313" key="10">
    <source>
        <dbReference type="Proteomes" id="UP001211894"/>
    </source>
</evidence>
<proteinExistence type="inferred from homology"/>
<evidence type="ECO:0000256" key="4">
    <source>
        <dbReference type="ARBA" id="ARBA00022692"/>
    </source>
</evidence>
<gene>
    <name evidence="9" type="ORF">PJ311_02330</name>
</gene>
<feature type="transmembrane region" description="Helical" evidence="7">
    <location>
        <begin position="18"/>
        <end position="39"/>
    </location>
</feature>
<dbReference type="InterPro" id="IPR050445">
    <property type="entry name" value="Bact_polysacc_biosynth/exp"/>
</dbReference>
<reference evidence="9 10" key="1">
    <citation type="submission" date="2023-01" db="EMBL/GenBank/DDBJ databases">
        <title>Bacillus changyiensis sp. nov., isolated from a coastal deposit.</title>
        <authorList>
            <person name="Xiao G."/>
            <person name="Lai Q."/>
            <person name="Hu Z."/>
            <person name="Shao Z."/>
        </authorList>
    </citation>
    <scope>NUCLEOTIDE SEQUENCE [LARGE SCALE GENOMIC DNA]</scope>
    <source>
        <strain evidence="9 10">CLL-7-23</strain>
    </source>
</reference>
<dbReference type="Pfam" id="PF02706">
    <property type="entry name" value="Wzz"/>
    <property type="match status" value="1"/>
</dbReference>
<dbReference type="InterPro" id="IPR003856">
    <property type="entry name" value="LPS_length_determ_N"/>
</dbReference>
<evidence type="ECO:0000256" key="2">
    <source>
        <dbReference type="ARBA" id="ARBA00006683"/>
    </source>
</evidence>
<evidence type="ECO:0000259" key="8">
    <source>
        <dbReference type="Pfam" id="PF02706"/>
    </source>
</evidence>
<keyword evidence="4 7" id="KW-0812">Transmembrane</keyword>
<dbReference type="EMBL" id="JAQKAB010000001">
    <property type="protein sequence ID" value="MDA7025447.1"/>
    <property type="molecule type" value="Genomic_DNA"/>
</dbReference>
<keyword evidence="3" id="KW-1003">Cell membrane</keyword>
<name>A0ABT4X236_9BACI</name>
<feature type="transmembrane region" description="Helical" evidence="7">
    <location>
        <begin position="171"/>
        <end position="195"/>
    </location>
</feature>
<evidence type="ECO:0000256" key="1">
    <source>
        <dbReference type="ARBA" id="ARBA00004651"/>
    </source>
</evidence>
<comment type="similarity">
    <text evidence="2">Belongs to the CpsC/CapA family.</text>
</comment>
<evidence type="ECO:0000256" key="3">
    <source>
        <dbReference type="ARBA" id="ARBA00022475"/>
    </source>
</evidence>
<keyword evidence="10" id="KW-1185">Reference proteome</keyword>
<accession>A0ABT4X236</accession>
<evidence type="ECO:0000256" key="6">
    <source>
        <dbReference type="ARBA" id="ARBA00023136"/>
    </source>
</evidence>
<feature type="domain" description="Polysaccharide chain length determinant N-terminal" evidence="8">
    <location>
        <begin position="10"/>
        <end position="90"/>
    </location>
</feature>
<evidence type="ECO:0000313" key="9">
    <source>
        <dbReference type="EMBL" id="MDA7025447.1"/>
    </source>
</evidence>
<evidence type="ECO:0000256" key="5">
    <source>
        <dbReference type="ARBA" id="ARBA00022989"/>
    </source>
</evidence>
<dbReference type="RefSeq" id="WP_271339300.1">
    <property type="nucleotide sequence ID" value="NZ_JAQKAB010000001.1"/>
</dbReference>
<sequence length="242" mass="27110">MQEQIGGKDVFLVLKKRFVFIMLMTITALTASTAINYLLLTPIYQASVQILINGRQSTNINQLQTNLQLINTYKVMIKSPVILNKVQEELSLQETAEELEKKVTVVNEKESQFISFSVQDKDYSKAMNIANTIATVFQKDVKKIMSGSNEIQIVAKALPQHSPEPVSPHKIFNISIFTVVGLLAGTGLAFLFELFKNTLKSEKEIQNALKLPVLGSVLYTKLKKGQAVRSNHKDNEDCIVHE</sequence>
<organism evidence="9 10">
    <name type="scientific">Bacillus changyiensis</name>
    <dbReference type="NCBI Taxonomy" id="3004103"/>
    <lineage>
        <taxon>Bacteria</taxon>
        <taxon>Bacillati</taxon>
        <taxon>Bacillota</taxon>
        <taxon>Bacilli</taxon>
        <taxon>Bacillales</taxon>
        <taxon>Bacillaceae</taxon>
        <taxon>Bacillus</taxon>
    </lineage>
</organism>
<keyword evidence="6 7" id="KW-0472">Membrane</keyword>
<evidence type="ECO:0000256" key="7">
    <source>
        <dbReference type="SAM" id="Phobius"/>
    </source>
</evidence>
<dbReference type="Proteomes" id="UP001211894">
    <property type="component" value="Unassembled WGS sequence"/>
</dbReference>
<comment type="subcellular location">
    <subcellularLocation>
        <location evidence="1">Cell membrane</location>
        <topology evidence="1">Multi-pass membrane protein</topology>
    </subcellularLocation>
</comment>
<dbReference type="PANTHER" id="PTHR32309">
    <property type="entry name" value="TYROSINE-PROTEIN KINASE"/>
    <property type="match status" value="1"/>
</dbReference>
<protein>
    <submittedName>
        <fullName evidence="9">Wzz/FepE/Etk N-terminal domain-containing protein</fullName>
    </submittedName>
</protein>
<keyword evidence="5 7" id="KW-1133">Transmembrane helix</keyword>